<evidence type="ECO:0000313" key="2">
    <source>
        <dbReference type="Proteomes" id="UP001148629"/>
    </source>
</evidence>
<comment type="caution">
    <text evidence="1">The sequence shown here is derived from an EMBL/GenBank/DDBJ whole genome shotgun (WGS) entry which is preliminary data.</text>
</comment>
<dbReference type="EMBL" id="JANRMS010000660">
    <property type="protein sequence ID" value="KAJ3536179.1"/>
    <property type="molecule type" value="Genomic_DNA"/>
</dbReference>
<organism evidence="1 2">
    <name type="scientific">Fusarium decemcellulare</name>
    <dbReference type="NCBI Taxonomy" id="57161"/>
    <lineage>
        <taxon>Eukaryota</taxon>
        <taxon>Fungi</taxon>
        <taxon>Dikarya</taxon>
        <taxon>Ascomycota</taxon>
        <taxon>Pezizomycotina</taxon>
        <taxon>Sordariomycetes</taxon>
        <taxon>Hypocreomycetidae</taxon>
        <taxon>Hypocreales</taxon>
        <taxon>Nectriaceae</taxon>
        <taxon>Fusarium</taxon>
        <taxon>Fusarium decemcellulare species complex</taxon>
    </lineage>
</organism>
<keyword evidence="2" id="KW-1185">Reference proteome</keyword>
<sequence length="922" mass="103635">MYQKSKRQPVSNDDSPRTKQPRLETSPELMNCAPDISLPKDLHCDISLDNASLESPAFCDSSLLGGDLLGGDMGSIMGLTNGDTFRPGQDYPDLNNEMICYGMLSDVEVQMRRPPKSYQPVTRTSDGGKVFDSLQLELKTEHGLISIPDGQAVAVLNNKSFQAISSCMIGEHFQIDVWVLSTEWNTKVVEANSLGVYSKSYVRMKINIFLSGPRDAGNSVATSLGRFQAYLQPPHIGLFQYPYSNPQSLSLPESAFELQSTRLTTQLPNLEEYNNSDDEAQEIVEGNSTQIASLIMNIDTFLEDVPRNTSITRAPSDARIISFLFSHQQDAVNFMIRRETMMLEPGEGLWERQSLHSGEIYYQHRITGAKRKSAEEFSGGILADDMGLGKTLSTLAVIVTSMDRARTFSFNQSDQGKPTTRSKATIVIVPTELLINTWAREIERHIYPGTLHYIKYHGQDRRGLDKNLHQQDIILTTYGTVMAECRRGNSVLHRIDWYRMVLDEAHTVRNWSSKQFNAVYSISSEIRWCLTGTLIQNSLDDLGSLIKFLKMPIFSEPAIFRKYVAKCKHTRGSETVKFENLRLILSSICLRRNQAILPTHGYDTEDRRPAFTPQERDQYRSLGLACRRAILIDSKGFCDDKTHIKVMEALLRLRMFCNNGPATHDTSLSTALATSRPEEALSFLQQSGEAICGFCSADILCIGDSTNPDSGYLTPCWHVVCGECMQNRQNDLEDDTYICPFCNSAHQLERAGENPLLVRPSSGRQYPSKINCLVEDVQAHYLESKCIVFSFWKTTLDIVGSALEARGIKYLRVDGDVSPKKRNTILIDFQSKSARRVLIMTFSTGGVGLNGLTVANRVHILEPQWNPAVENQATGRVLRLDQQRRVTILAGGGFACQQDRREQKANQLKKLQEYLEQSDPDR</sequence>
<proteinExistence type="predicted"/>
<dbReference type="Proteomes" id="UP001148629">
    <property type="component" value="Unassembled WGS sequence"/>
</dbReference>
<gene>
    <name evidence="1" type="ORF">NM208_g6833</name>
</gene>
<reference evidence="1" key="1">
    <citation type="submission" date="2022-08" db="EMBL/GenBank/DDBJ databases">
        <title>Genome Sequence of Fusarium decemcellulare.</title>
        <authorList>
            <person name="Buettner E."/>
        </authorList>
    </citation>
    <scope>NUCLEOTIDE SEQUENCE</scope>
    <source>
        <strain evidence="1">Babe19</strain>
    </source>
</reference>
<evidence type="ECO:0000313" key="1">
    <source>
        <dbReference type="EMBL" id="KAJ3536179.1"/>
    </source>
</evidence>
<name>A0ACC1SBI0_9HYPO</name>
<protein>
    <submittedName>
        <fullName evidence="1">Uncharacterized protein</fullName>
    </submittedName>
</protein>
<accession>A0ACC1SBI0</accession>